<reference evidence="3 4" key="2">
    <citation type="submission" date="2011-08" db="EMBL/GenBank/DDBJ databases">
        <title>The Genome Sequence of Eubacteriaceae bacterium CM5.</title>
        <authorList>
            <consortium name="The Broad Institute Genome Sequencing Platform"/>
            <person name="Earl A."/>
            <person name="Ward D."/>
            <person name="Feldgarden M."/>
            <person name="Gevers D."/>
            <person name="Sizova M."/>
            <person name="Hazen A."/>
            <person name="Epstein S."/>
            <person name="Young S.K."/>
            <person name="Zeng Q."/>
            <person name="Gargeya S."/>
            <person name="Fitzgerald M."/>
            <person name="Haas B."/>
            <person name="Abouelleil A."/>
            <person name="Alvarado L."/>
            <person name="Arachchi H.M."/>
            <person name="Berlin A."/>
            <person name="Brown A."/>
            <person name="Chapman S.B."/>
            <person name="Chen Z."/>
            <person name="Dunbar C."/>
            <person name="Freedman E."/>
            <person name="Gearin G."/>
            <person name="Gellesch M."/>
            <person name="Goldberg J."/>
            <person name="Griggs A."/>
            <person name="Gujja S."/>
            <person name="Heiman D."/>
            <person name="Howarth C."/>
            <person name="Larson L."/>
            <person name="Lui A."/>
            <person name="MacDonald P.J.P."/>
            <person name="Montmayeur A."/>
            <person name="Murphy C."/>
            <person name="Neiman D."/>
            <person name="Pearson M."/>
            <person name="Priest M."/>
            <person name="Roberts A."/>
            <person name="Saif S."/>
            <person name="Shea T."/>
            <person name="Shenoy N."/>
            <person name="Sisk P."/>
            <person name="Stolte C."/>
            <person name="Sykes S."/>
            <person name="Wortman J."/>
            <person name="Nusbaum C."/>
            <person name="Birren B."/>
        </authorList>
    </citation>
    <scope>NUCLEOTIDE SEQUENCE [LARGE SCALE GENOMIC DNA]</scope>
    <source>
        <strain evidence="3 4">CM5</strain>
    </source>
</reference>
<reference evidence="2 5" key="1">
    <citation type="submission" date="2011-08" db="EMBL/GenBank/DDBJ databases">
        <title>The Genome Sequence of Eubacteriaceae bacterium ACC19a.</title>
        <authorList>
            <consortium name="The Broad Institute Genome Sequencing Platform"/>
            <person name="Earl A."/>
            <person name="Ward D."/>
            <person name="Feldgarden M."/>
            <person name="Gevers D."/>
            <person name="Sizova M."/>
            <person name="Hazen A."/>
            <person name="Epstein S."/>
            <person name="Young S.K."/>
            <person name="Zeng Q."/>
            <person name="Gargeya S."/>
            <person name="Fitzgerald M."/>
            <person name="Haas B."/>
            <person name="Abouelleil A."/>
            <person name="Alvarado L."/>
            <person name="Arachchi H.M."/>
            <person name="Berlin A."/>
            <person name="Brown A."/>
            <person name="Chapman S.B."/>
            <person name="Chen Z."/>
            <person name="Dunbar C."/>
            <person name="Freedman E."/>
            <person name="Gearin G."/>
            <person name="Gellesch M."/>
            <person name="Goldberg J."/>
            <person name="Griggs A."/>
            <person name="Gujja S."/>
            <person name="Heiman D."/>
            <person name="Howarth C."/>
            <person name="Larson L."/>
            <person name="Lui A."/>
            <person name="MacDonald P.J.P."/>
            <person name="Montmayeur A."/>
            <person name="Murphy C."/>
            <person name="Neiman D."/>
            <person name="Pearson M."/>
            <person name="Priest M."/>
            <person name="Roberts A."/>
            <person name="Saif S."/>
            <person name="Shea T."/>
            <person name="Shenoy N."/>
            <person name="Sisk P."/>
            <person name="Stolte C."/>
            <person name="Sykes S."/>
            <person name="Wortman J."/>
            <person name="Nusbaum C."/>
            <person name="Birren B."/>
        </authorList>
    </citation>
    <scope>NUCLEOTIDE SEQUENCE [LARGE SCALE GENOMIC DNA]</scope>
    <source>
        <strain evidence="2 5">ACC19a</strain>
    </source>
</reference>
<dbReference type="Proteomes" id="UP000006437">
    <property type="component" value="Unassembled WGS sequence"/>
</dbReference>
<dbReference type="PANTHER" id="PTHR38032:SF1">
    <property type="entry name" value="RNA-BINDING PROTEIN KHPB N-TERMINAL DOMAIN-CONTAINING PROTEIN"/>
    <property type="match status" value="1"/>
</dbReference>
<dbReference type="PANTHER" id="PTHR38032">
    <property type="entry name" value="POLYMERASE-RELATED"/>
    <property type="match status" value="1"/>
</dbReference>
<comment type="caution">
    <text evidence="3">The sequence shown here is derived from an EMBL/GenBank/DDBJ whole genome shotgun (WGS) entry which is preliminary data.</text>
</comment>
<gene>
    <name evidence="3" type="ORF">HMPREF9628_00972</name>
    <name evidence="2" type="ORF">HMPREF9629_01138</name>
</gene>
<dbReference type="EMBL" id="AFZG01000012">
    <property type="protein sequence ID" value="EHL19975.1"/>
    <property type="molecule type" value="Genomic_DNA"/>
</dbReference>
<evidence type="ECO:0000259" key="1">
    <source>
        <dbReference type="Pfam" id="PF20250"/>
    </source>
</evidence>
<dbReference type="HOGENOM" id="CLU_026157_2_1_9"/>
<evidence type="ECO:0000313" key="2">
    <source>
        <dbReference type="EMBL" id="EHL16591.1"/>
    </source>
</evidence>
<evidence type="ECO:0000313" key="5">
    <source>
        <dbReference type="Proteomes" id="UP000006437"/>
    </source>
</evidence>
<evidence type="ECO:0000313" key="4">
    <source>
        <dbReference type="Proteomes" id="UP000003379"/>
    </source>
</evidence>
<protein>
    <recommendedName>
        <fullName evidence="1">Flagellar Assembly Protein A N-terminal region domain-containing protein</fullName>
    </recommendedName>
</protein>
<accession>G9WY87</accession>
<sequence>MALKLSSVEKSIGDYVVHLKINEDKTKGYIEISKNNNDGFNFPSEEDIISFLDENGVKFGIEYYSIKNIVNNKIMKATLVALGEPATKGEDAQIIYKHDFSKKINLVQDESGNIDFKSLNWFQQVKQGDILATKIPAQRGIDGKDIKGEPIVAPLGKDIKFLLGKNVGIDDSEQNAVAKADGIVEIIDSKICVSEVLNINGDVDTSVGNIEFNGDIFVSGDIKGGFKVKAEGSLDVKGVIESSDIEVGKDLIVKGGIKGNETTKVLVSGSVICKFIENANVFVNFNINTDFIIHSNVISGGKITLNQKKGVIAGGEVVAKDSIITSTLGSHMGTKTDITLGVDIAKEAMMIEKKNILVKLEKELKRMIPAIETGKQIMGRGSMDDMKKIQFAKSVQEYNSILANIAKIKEDISNLEEEISHHRFSYIVAKDTIYPGVSITILKFSKHINDFLGPSKIYLKGNEVVIEG</sequence>
<dbReference type="Proteomes" id="UP000003379">
    <property type="component" value="Unassembled WGS sequence"/>
</dbReference>
<dbReference type="AlphaFoldDB" id="G9XAF5"/>
<name>G9XAF5_9FIRM</name>
<dbReference type="InterPro" id="IPR046866">
    <property type="entry name" value="FapA_N"/>
</dbReference>
<organism evidence="3 4">
    <name type="scientific">Peptoanaerobacter stomatis</name>
    <dbReference type="NCBI Taxonomy" id="796937"/>
    <lineage>
        <taxon>Bacteria</taxon>
        <taxon>Bacillati</taxon>
        <taxon>Bacillota</taxon>
        <taxon>Clostridia</taxon>
        <taxon>Peptostreptococcales</taxon>
        <taxon>Filifactoraceae</taxon>
        <taxon>Peptoanaerobacter</taxon>
    </lineage>
</organism>
<feature type="domain" description="Flagellar Assembly Protein A N-terminal region" evidence="1">
    <location>
        <begin position="18"/>
        <end position="187"/>
    </location>
</feature>
<evidence type="ECO:0000313" key="3">
    <source>
        <dbReference type="EMBL" id="EHL19975.1"/>
    </source>
</evidence>
<dbReference type="STRING" id="796937.HMPREF9630_00427"/>
<dbReference type="EMBL" id="AFZE01000002">
    <property type="protein sequence ID" value="EHL16591.1"/>
    <property type="molecule type" value="Genomic_DNA"/>
</dbReference>
<accession>G9XAF5</accession>
<dbReference type="InterPro" id="IPR005646">
    <property type="entry name" value="FapA"/>
</dbReference>
<dbReference type="Pfam" id="PF20250">
    <property type="entry name" value="FapA_N"/>
    <property type="match status" value="1"/>
</dbReference>
<dbReference type="InterPro" id="IPR046865">
    <property type="entry name" value="FapA_b_solenoid"/>
</dbReference>
<dbReference type="Pfam" id="PF03961">
    <property type="entry name" value="FapA"/>
    <property type="match status" value="1"/>
</dbReference>
<dbReference type="RefSeq" id="WP_009525373.1">
    <property type="nucleotide sequence ID" value="NZ_JH414551.1"/>
</dbReference>
<proteinExistence type="predicted"/>